<dbReference type="Proteomes" id="UP000537989">
    <property type="component" value="Unassembled WGS sequence"/>
</dbReference>
<evidence type="ECO:0000313" key="3">
    <source>
        <dbReference type="Proteomes" id="UP000537989"/>
    </source>
</evidence>
<evidence type="ECO:0000313" key="2">
    <source>
        <dbReference type="EMBL" id="KAF5227545.1"/>
    </source>
</evidence>
<dbReference type="AlphaFoldDB" id="A0AAN5YYI0"/>
<reference evidence="2 3" key="1">
    <citation type="submission" date="2020-02" db="EMBL/GenBank/DDBJ databases">
        <title>Identification and distribution of gene clusters putatively required for synthesis of sphingolipid metabolism inhibitors in phylogenetically diverse species of the filamentous fungus Fusarium.</title>
        <authorList>
            <person name="Kim H.-S."/>
            <person name="Busman M."/>
            <person name="Brown D.W."/>
            <person name="Divon H."/>
            <person name="Uhlig S."/>
            <person name="Proctor R.H."/>
        </authorList>
    </citation>
    <scope>NUCLEOTIDE SEQUENCE [LARGE SCALE GENOMIC DNA]</scope>
    <source>
        <strain evidence="2 3">NRRL 2903</strain>
    </source>
</reference>
<organism evidence="2 3">
    <name type="scientific">Fusarium austroamericanum</name>
    <dbReference type="NCBI Taxonomy" id="282268"/>
    <lineage>
        <taxon>Eukaryota</taxon>
        <taxon>Fungi</taxon>
        <taxon>Dikarya</taxon>
        <taxon>Ascomycota</taxon>
        <taxon>Pezizomycotina</taxon>
        <taxon>Sordariomycetes</taxon>
        <taxon>Hypocreomycetidae</taxon>
        <taxon>Hypocreales</taxon>
        <taxon>Nectriaceae</taxon>
        <taxon>Fusarium</taxon>
    </lineage>
</organism>
<proteinExistence type="predicted"/>
<sequence length="306" mass="34226">MVASKVPSPEHEPVETIVVVSVDKRSERNLRKQFPGLNQVTQLANTGGRQSRRGATGRQFAAQDRLLAEQEDTSGSRPVWNDVYETLLNKLVDYAEEGGLMRNHDHVPETIRERIFRQDQENLERKQLKRSHGEAQQDPPTGAHVTAAGSRAGFSRRAVDIVIPLPIDRAGIAYCEWLCGRVESDYWEAGFRQAHRITMEACFDLKYVYQVQDIAFFTDKGVALGIALSYIGDIPVRMLNRQASVPEVSFRTILSPTSSDTGLDVRAKVSVNEIDVLVPSHLCIRLEFGEMLLYWTGLDTSTPAGT</sequence>
<gene>
    <name evidence="2" type="ORF">FAUST_11706</name>
</gene>
<keyword evidence="3" id="KW-1185">Reference proteome</keyword>
<comment type="caution">
    <text evidence="2">The sequence shown here is derived from an EMBL/GenBank/DDBJ whole genome shotgun (WGS) entry which is preliminary data.</text>
</comment>
<feature type="compositionally biased region" description="Basic and acidic residues" evidence="1">
    <location>
        <begin position="124"/>
        <end position="135"/>
    </location>
</feature>
<dbReference type="EMBL" id="JAAMOD010000570">
    <property type="protein sequence ID" value="KAF5227545.1"/>
    <property type="molecule type" value="Genomic_DNA"/>
</dbReference>
<evidence type="ECO:0000256" key="1">
    <source>
        <dbReference type="SAM" id="MobiDB-lite"/>
    </source>
</evidence>
<name>A0AAN5YYI0_FUSAU</name>
<protein>
    <submittedName>
        <fullName evidence="2">Uncharacterized protein</fullName>
    </submittedName>
</protein>
<feature type="region of interest" description="Disordered" evidence="1">
    <location>
        <begin position="124"/>
        <end position="149"/>
    </location>
</feature>
<accession>A0AAN5YYI0</accession>